<evidence type="ECO:0000256" key="5">
    <source>
        <dbReference type="ARBA" id="ARBA00022679"/>
    </source>
</evidence>
<dbReference type="Gene3D" id="3.30.450.20">
    <property type="entry name" value="PAS domain"/>
    <property type="match status" value="1"/>
</dbReference>
<keyword evidence="5" id="KW-0808">Transferase</keyword>
<dbReference type="Pfam" id="PF00672">
    <property type="entry name" value="HAMP"/>
    <property type="match status" value="1"/>
</dbReference>
<dbReference type="Gene3D" id="1.10.287.130">
    <property type="match status" value="1"/>
</dbReference>
<keyword evidence="10" id="KW-0175">Coiled coil</keyword>
<gene>
    <name evidence="15" type="ORF">NITFAB_2486</name>
</gene>
<dbReference type="InterPro" id="IPR003661">
    <property type="entry name" value="HisK_dim/P_dom"/>
</dbReference>
<dbReference type="Gene3D" id="3.30.565.10">
    <property type="entry name" value="Histidine kinase-like ATPase, C-terminal domain"/>
    <property type="match status" value="1"/>
</dbReference>
<dbReference type="InterPro" id="IPR017232">
    <property type="entry name" value="NtrY"/>
</dbReference>
<keyword evidence="9" id="KW-0902">Two-component regulatory system</keyword>
<dbReference type="PIRSF" id="PIRSF037532">
    <property type="entry name" value="STHK_NtrY"/>
    <property type="match status" value="1"/>
</dbReference>
<dbReference type="InterPro" id="IPR004358">
    <property type="entry name" value="Sig_transdc_His_kin-like_C"/>
</dbReference>
<dbReference type="PROSITE" id="PS50885">
    <property type="entry name" value="HAMP"/>
    <property type="match status" value="1"/>
</dbReference>
<dbReference type="PANTHER" id="PTHR43065:SF10">
    <property type="entry name" value="PEROXIDE STRESS-ACTIVATED HISTIDINE KINASE MAK3"/>
    <property type="match status" value="1"/>
</dbReference>
<dbReference type="EMBL" id="LS423452">
    <property type="protein sequence ID" value="SPS06889.1"/>
    <property type="molecule type" value="Genomic_DNA"/>
</dbReference>
<sequence length="707" mass="77385">MKYLILISIFLGGFLLYLLSSASANTELFSRNYYLPLALAGILALFLSVLVAYQLWQLRVKLKAKVFGAKLTLRLALFFILIAILPGVLVYAVSVQFLDKSIESWFDLRVEKALEGGLNLGRSALETGLLELSKEGQAAALLLVKQPQDQHSETLNQLVGNDKARDAALVSEGGKILVFASSRSKLHPDVPNPEMIWEAKQNGLHSIIDTLPDNSLIFRVFVMVGSLKNSSGPSFLQLSQPVPKQLAADAEMVRAVYRDYQELSLSRLGLKRLYGVTLTLSLLIVLLSAVSAAFFISVRLSAPLAALAEGTRAVAQGDFSRQHPIKSSDELGVLTGMFNQMTKQLADAKATSEQQQRQAEDAKAYLESMLAHLSSGVLVVDEEFRLRSVNSSAAHILGASFLDMQGVSLVEIAVRHPLLKPFSKAVMQAFSEVTSGEWQRQIERISKNGDQILLMRGTRLSTATGNGYVVVFDDITYLLQAERQAAWGEVARRLAHEIKNPLTPIQLSAERLQHKLSAHLTGSNAQLLLRATQTIVSQVAAMKNMVSEFADYARAPAPKLVVLDMHQLLREVLGLYEANSIPITLCMNATRARVRGDATRLRQVIHNLLQNSCDALQNVALKEIILSTLDEGGILRLCVQDNGSGFPEHLLARAFEPYRTTKPKGTGLGLAIVKKIVEEHGGNIVIENVSTGGTRVSISLPLLEEVV</sequence>
<dbReference type="AlphaFoldDB" id="A0A2X0QXI8"/>
<evidence type="ECO:0000256" key="9">
    <source>
        <dbReference type="ARBA" id="ARBA00023012"/>
    </source>
</evidence>
<evidence type="ECO:0000256" key="6">
    <source>
        <dbReference type="ARBA" id="ARBA00022741"/>
    </source>
</evidence>
<dbReference type="PROSITE" id="PS50109">
    <property type="entry name" value="HIS_KIN"/>
    <property type="match status" value="1"/>
</dbReference>
<dbReference type="Pfam" id="PF08448">
    <property type="entry name" value="PAS_4"/>
    <property type="match status" value="1"/>
</dbReference>
<keyword evidence="4" id="KW-0597">Phosphoprotein</keyword>
<evidence type="ECO:0000256" key="11">
    <source>
        <dbReference type="SAM" id="Phobius"/>
    </source>
</evidence>
<dbReference type="InterPro" id="IPR036097">
    <property type="entry name" value="HisK_dim/P_sf"/>
</dbReference>
<keyword evidence="7 15" id="KW-0418">Kinase</keyword>
<dbReference type="SMART" id="SM00387">
    <property type="entry name" value="HATPase_c"/>
    <property type="match status" value="1"/>
</dbReference>
<dbReference type="InterPro" id="IPR013656">
    <property type="entry name" value="PAS_4"/>
</dbReference>
<evidence type="ECO:0000256" key="7">
    <source>
        <dbReference type="ARBA" id="ARBA00022777"/>
    </source>
</evidence>
<comment type="subcellular location">
    <subcellularLocation>
        <location evidence="2">Membrane</location>
    </subcellularLocation>
</comment>
<protein>
    <recommendedName>
        <fullName evidence="3">histidine kinase</fullName>
        <ecNumber evidence="3">2.7.13.3</ecNumber>
    </recommendedName>
</protein>
<dbReference type="SUPFAM" id="SSF47384">
    <property type="entry name" value="Homodimeric domain of signal transducing histidine kinase"/>
    <property type="match status" value="1"/>
</dbReference>
<proteinExistence type="predicted"/>
<dbReference type="InterPro" id="IPR003660">
    <property type="entry name" value="HAMP_dom"/>
</dbReference>
<accession>A0A2X0QXI8</accession>
<dbReference type="PANTHER" id="PTHR43065">
    <property type="entry name" value="SENSOR HISTIDINE KINASE"/>
    <property type="match status" value="1"/>
</dbReference>
<feature type="transmembrane region" description="Helical" evidence="11">
    <location>
        <begin position="273"/>
        <end position="296"/>
    </location>
</feature>
<dbReference type="SUPFAM" id="SSF55785">
    <property type="entry name" value="PYP-like sensor domain (PAS domain)"/>
    <property type="match status" value="1"/>
</dbReference>
<dbReference type="GO" id="GO:0000155">
    <property type="term" value="F:phosphorelay sensor kinase activity"/>
    <property type="evidence" value="ECO:0007669"/>
    <property type="project" value="InterPro"/>
</dbReference>
<dbReference type="InterPro" id="IPR003594">
    <property type="entry name" value="HATPase_dom"/>
</dbReference>
<keyword evidence="6" id="KW-0547">Nucleotide-binding</keyword>
<keyword evidence="11" id="KW-0472">Membrane</keyword>
<feature type="transmembrane region" description="Helical" evidence="11">
    <location>
        <begin position="34"/>
        <end position="56"/>
    </location>
</feature>
<dbReference type="CDD" id="cd00082">
    <property type="entry name" value="HisKA"/>
    <property type="match status" value="1"/>
</dbReference>
<evidence type="ECO:0000256" key="1">
    <source>
        <dbReference type="ARBA" id="ARBA00000085"/>
    </source>
</evidence>
<dbReference type="CDD" id="cd06225">
    <property type="entry name" value="HAMP"/>
    <property type="match status" value="1"/>
</dbReference>
<dbReference type="PRINTS" id="PR00344">
    <property type="entry name" value="BCTRLSENSOR"/>
</dbReference>
<evidence type="ECO:0000259" key="12">
    <source>
        <dbReference type="PROSITE" id="PS50109"/>
    </source>
</evidence>
<dbReference type="PROSITE" id="PS50112">
    <property type="entry name" value="PAS"/>
    <property type="match status" value="1"/>
</dbReference>
<dbReference type="CDD" id="cd00130">
    <property type="entry name" value="PAS"/>
    <property type="match status" value="1"/>
</dbReference>
<feature type="domain" description="PAS" evidence="13">
    <location>
        <begin position="362"/>
        <end position="410"/>
    </location>
</feature>
<evidence type="ECO:0000313" key="15">
    <source>
        <dbReference type="EMBL" id="SPS06889.1"/>
    </source>
</evidence>
<dbReference type="Pfam" id="PF00512">
    <property type="entry name" value="HisKA"/>
    <property type="match status" value="1"/>
</dbReference>
<dbReference type="InterPro" id="IPR005467">
    <property type="entry name" value="His_kinase_dom"/>
</dbReference>
<organism evidence="15">
    <name type="scientific">Candidatus Nitrotoga fabula</name>
    <dbReference type="NCBI Taxonomy" id="2182327"/>
    <lineage>
        <taxon>Bacteria</taxon>
        <taxon>Pseudomonadati</taxon>
        <taxon>Pseudomonadota</taxon>
        <taxon>Betaproteobacteria</taxon>
        <taxon>Nitrosomonadales</taxon>
        <taxon>Gallionellaceae</taxon>
        <taxon>Candidatus Nitrotoga</taxon>
    </lineage>
</organism>
<reference evidence="15" key="1">
    <citation type="submission" date="2018-05" db="EMBL/GenBank/DDBJ databases">
        <authorList>
            <person name="Lanie J.A."/>
            <person name="Ng W.-L."/>
            <person name="Kazmierczak K.M."/>
            <person name="Andrzejewski T.M."/>
            <person name="Davidsen T.M."/>
            <person name="Wayne K.J."/>
            <person name="Tettelin H."/>
            <person name="Glass J.I."/>
            <person name="Rusch D."/>
            <person name="Podicherti R."/>
            <person name="Tsui H.-C.T."/>
            <person name="Winkler M.E."/>
        </authorList>
    </citation>
    <scope>NUCLEOTIDE SEQUENCE</scope>
    <source>
        <strain evidence="15">KNB</strain>
    </source>
</reference>
<feature type="transmembrane region" description="Helical" evidence="11">
    <location>
        <begin position="76"/>
        <end position="98"/>
    </location>
</feature>
<evidence type="ECO:0000256" key="10">
    <source>
        <dbReference type="SAM" id="Coils"/>
    </source>
</evidence>
<dbReference type="SMART" id="SM00304">
    <property type="entry name" value="HAMP"/>
    <property type="match status" value="1"/>
</dbReference>
<dbReference type="SUPFAM" id="SSF55874">
    <property type="entry name" value="ATPase domain of HSP90 chaperone/DNA topoisomerase II/histidine kinase"/>
    <property type="match status" value="1"/>
</dbReference>
<feature type="coiled-coil region" evidence="10">
    <location>
        <begin position="338"/>
        <end position="365"/>
    </location>
</feature>
<dbReference type="InterPro" id="IPR036890">
    <property type="entry name" value="HATPase_C_sf"/>
</dbReference>
<evidence type="ECO:0000256" key="3">
    <source>
        <dbReference type="ARBA" id="ARBA00012438"/>
    </source>
</evidence>
<keyword evidence="11" id="KW-0812">Transmembrane</keyword>
<dbReference type="SUPFAM" id="SSF158472">
    <property type="entry name" value="HAMP domain-like"/>
    <property type="match status" value="1"/>
</dbReference>
<feature type="domain" description="HAMP" evidence="14">
    <location>
        <begin position="298"/>
        <end position="350"/>
    </location>
</feature>
<dbReference type="InterPro" id="IPR000014">
    <property type="entry name" value="PAS"/>
</dbReference>
<evidence type="ECO:0000259" key="13">
    <source>
        <dbReference type="PROSITE" id="PS50112"/>
    </source>
</evidence>
<evidence type="ECO:0000256" key="8">
    <source>
        <dbReference type="ARBA" id="ARBA00022840"/>
    </source>
</evidence>
<name>A0A2X0QXI8_9PROT</name>
<dbReference type="EC" id="2.7.13.3" evidence="3"/>
<feature type="domain" description="Histidine kinase" evidence="12">
    <location>
        <begin position="493"/>
        <end position="704"/>
    </location>
</feature>
<dbReference type="NCBIfam" id="TIGR00229">
    <property type="entry name" value="sensory_box"/>
    <property type="match status" value="1"/>
</dbReference>
<dbReference type="SMART" id="SM00388">
    <property type="entry name" value="HisKA"/>
    <property type="match status" value="1"/>
</dbReference>
<evidence type="ECO:0000256" key="2">
    <source>
        <dbReference type="ARBA" id="ARBA00004370"/>
    </source>
</evidence>
<evidence type="ECO:0000256" key="4">
    <source>
        <dbReference type="ARBA" id="ARBA00022553"/>
    </source>
</evidence>
<keyword evidence="8" id="KW-0067">ATP-binding</keyword>
<dbReference type="GO" id="GO:0005524">
    <property type="term" value="F:ATP binding"/>
    <property type="evidence" value="ECO:0007669"/>
    <property type="project" value="UniProtKB-KW"/>
</dbReference>
<dbReference type="SMART" id="SM00091">
    <property type="entry name" value="PAS"/>
    <property type="match status" value="1"/>
</dbReference>
<evidence type="ECO:0000259" key="14">
    <source>
        <dbReference type="PROSITE" id="PS50885"/>
    </source>
</evidence>
<dbReference type="InterPro" id="IPR035965">
    <property type="entry name" value="PAS-like_dom_sf"/>
</dbReference>
<comment type="catalytic activity">
    <reaction evidence="1">
        <text>ATP + protein L-histidine = ADP + protein N-phospho-L-histidine.</text>
        <dbReference type="EC" id="2.7.13.3"/>
    </reaction>
</comment>
<keyword evidence="11" id="KW-1133">Transmembrane helix</keyword>
<dbReference type="Pfam" id="PF02518">
    <property type="entry name" value="HATPase_c"/>
    <property type="match status" value="1"/>
</dbReference>
<dbReference type="Gene3D" id="6.10.340.10">
    <property type="match status" value="1"/>
</dbReference>
<dbReference type="GO" id="GO:0016020">
    <property type="term" value="C:membrane"/>
    <property type="evidence" value="ECO:0007669"/>
    <property type="project" value="UniProtKB-SubCell"/>
</dbReference>